<proteinExistence type="predicted"/>
<evidence type="ECO:0000313" key="1">
    <source>
        <dbReference type="EMBL" id="NJB99335.1"/>
    </source>
</evidence>
<sequence>MTVGTELLAVPFPQMIQRLGVGVAEAQLQMDLVSLRIARLMAGYDEDEDDQKDGDGVKSPRYLVKFGDGQSYSLLELGFTPTFYQFVDTVIELKMSISMSSETKSEFKKSTLSAKASGYAVPFAAGGSVSSTSVSASFAAKYQYSAEGSSLMRTKLVPVPPPAVLEARIRALLAARTPPAP</sequence>
<comment type="caution">
    <text evidence="1">The sequence shown here is derived from an EMBL/GenBank/DDBJ whole genome shotgun (WGS) entry which is preliminary data.</text>
</comment>
<dbReference type="AlphaFoldDB" id="A0A7X5Y3Z1"/>
<keyword evidence="2" id="KW-1185">Reference proteome</keyword>
<gene>
    <name evidence="1" type="ORF">GGR89_003676</name>
</gene>
<evidence type="ECO:0000313" key="2">
    <source>
        <dbReference type="Proteomes" id="UP000531251"/>
    </source>
</evidence>
<dbReference type="Proteomes" id="UP000531251">
    <property type="component" value="Unassembled WGS sequence"/>
</dbReference>
<protein>
    <submittedName>
        <fullName evidence="1">Uncharacterized protein</fullName>
    </submittedName>
</protein>
<accession>A0A7X5Y3Z1</accession>
<name>A0A7X5Y3Z1_9SPHN</name>
<dbReference type="RefSeq" id="WP_125974811.1">
    <property type="nucleotide sequence ID" value="NZ_BAAADY010000016.1"/>
</dbReference>
<organism evidence="1 2">
    <name type="scientific">Sphingomonas trueperi</name>
    <dbReference type="NCBI Taxonomy" id="53317"/>
    <lineage>
        <taxon>Bacteria</taxon>
        <taxon>Pseudomonadati</taxon>
        <taxon>Pseudomonadota</taxon>
        <taxon>Alphaproteobacteria</taxon>
        <taxon>Sphingomonadales</taxon>
        <taxon>Sphingomonadaceae</taxon>
        <taxon>Sphingomonas</taxon>
    </lineage>
</organism>
<reference evidence="1 2" key="1">
    <citation type="submission" date="2020-03" db="EMBL/GenBank/DDBJ databases">
        <title>Genomic Encyclopedia of Type Strains, Phase IV (KMG-IV): sequencing the most valuable type-strain genomes for metagenomic binning, comparative biology and taxonomic classification.</title>
        <authorList>
            <person name="Goeker M."/>
        </authorList>
    </citation>
    <scope>NUCLEOTIDE SEQUENCE [LARGE SCALE GENOMIC DNA]</scope>
    <source>
        <strain evidence="1 2">DSM 7225</strain>
    </source>
</reference>
<dbReference type="EMBL" id="JAATJB010000014">
    <property type="protein sequence ID" value="NJB99335.1"/>
    <property type="molecule type" value="Genomic_DNA"/>
</dbReference>